<keyword evidence="5" id="KW-0862">Zinc</keyword>
<proteinExistence type="predicted"/>
<evidence type="ECO:0000313" key="11">
    <source>
        <dbReference type="Proteomes" id="UP001295684"/>
    </source>
</evidence>
<dbReference type="AlphaFoldDB" id="A0AAD1Y6Q1"/>
<comment type="caution">
    <text evidence="10">The sequence shown here is derived from an EMBL/GenBank/DDBJ whole genome shotgun (WGS) entry which is preliminary data.</text>
</comment>
<keyword evidence="4 7" id="KW-0863">Zinc-finger</keyword>
<evidence type="ECO:0000256" key="4">
    <source>
        <dbReference type="ARBA" id="ARBA00022771"/>
    </source>
</evidence>
<gene>
    <name evidence="10" type="ORF">ECRASSUSDP1_LOCUS26471</name>
</gene>
<dbReference type="InterPro" id="IPR013087">
    <property type="entry name" value="Znf_C2H2_type"/>
</dbReference>
<feature type="compositionally biased region" description="Polar residues" evidence="8">
    <location>
        <begin position="119"/>
        <end position="131"/>
    </location>
</feature>
<evidence type="ECO:0000256" key="2">
    <source>
        <dbReference type="ARBA" id="ARBA00022723"/>
    </source>
</evidence>
<dbReference type="GO" id="GO:0005634">
    <property type="term" value="C:nucleus"/>
    <property type="evidence" value="ECO:0007669"/>
    <property type="project" value="UniProtKB-SubCell"/>
</dbReference>
<accession>A0AAD1Y6Q1</accession>
<dbReference type="GO" id="GO:0008270">
    <property type="term" value="F:zinc ion binding"/>
    <property type="evidence" value="ECO:0007669"/>
    <property type="project" value="UniProtKB-KW"/>
</dbReference>
<feature type="compositionally biased region" description="Low complexity" evidence="8">
    <location>
        <begin position="132"/>
        <end position="144"/>
    </location>
</feature>
<name>A0AAD1Y6Q1_EUPCR</name>
<evidence type="ECO:0000256" key="6">
    <source>
        <dbReference type="ARBA" id="ARBA00023242"/>
    </source>
</evidence>
<dbReference type="FunFam" id="3.30.160.60:FF:000110">
    <property type="entry name" value="Zinc finger protein-like"/>
    <property type="match status" value="1"/>
</dbReference>
<feature type="domain" description="C2H2-type" evidence="9">
    <location>
        <begin position="158"/>
        <end position="187"/>
    </location>
</feature>
<feature type="compositionally biased region" description="Low complexity" evidence="8">
    <location>
        <begin position="97"/>
        <end position="108"/>
    </location>
</feature>
<dbReference type="GO" id="GO:0000981">
    <property type="term" value="F:DNA-binding transcription factor activity, RNA polymerase II-specific"/>
    <property type="evidence" value="ECO:0007669"/>
    <property type="project" value="TreeGrafter"/>
</dbReference>
<evidence type="ECO:0000313" key="10">
    <source>
        <dbReference type="EMBL" id="CAI2384931.1"/>
    </source>
</evidence>
<dbReference type="PANTHER" id="PTHR24388">
    <property type="entry name" value="ZINC FINGER PROTEIN"/>
    <property type="match status" value="1"/>
</dbReference>
<evidence type="ECO:0000256" key="3">
    <source>
        <dbReference type="ARBA" id="ARBA00022737"/>
    </source>
</evidence>
<keyword evidence="3" id="KW-0677">Repeat</keyword>
<dbReference type="GO" id="GO:0000978">
    <property type="term" value="F:RNA polymerase II cis-regulatory region sequence-specific DNA binding"/>
    <property type="evidence" value="ECO:0007669"/>
    <property type="project" value="TreeGrafter"/>
</dbReference>
<dbReference type="InterPro" id="IPR050527">
    <property type="entry name" value="Snail/Krueppel_Znf"/>
</dbReference>
<keyword evidence="2" id="KW-0479">Metal-binding</keyword>
<dbReference type="SUPFAM" id="SSF57667">
    <property type="entry name" value="beta-beta-alpha zinc fingers"/>
    <property type="match status" value="2"/>
</dbReference>
<evidence type="ECO:0000259" key="9">
    <source>
        <dbReference type="PROSITE" id="PS50157"/>
    </source>
</evidence>
<keyword evidence="6" id="KW-0539">Nucleus</keyword>
<dbReference type="SMART" id="SM00355">
    <property type="entry name" value="ZnF_C2H2"/>
    <property type="match status" value="3"/>
</dbReference>
<evidence type="ECO:0000256" key="8">
    <source>
        <dbReference type="SAM" id="MobiDB-lite"/>
    </source>
</evidence>
<dbReference type="PANTHER" id="PTHR24388:SF54">
    <property type="entry name" value="PROTEIN ESCARGOT"/>
    <property type="match status" value="1"/>
</dbReference>
<sequence>MIFCKKSKWPENQGLDGQGREYLRRQTIILPSLNEVFENLKVGENVSTSDKEYDLQRSSLITNNISLSKLPSLSHIELNLAPLAQKNSALCHKTSSSKVASPSSFPSAEHIPTQKRNEVNQSVKTTSFPTQNSSLISNPSLESSDYPQLPSRPQSARFHCSFPKCKKFFSSPIARDSHLRYHYKDRPHHCHLCSKSYTQNGNLIKHLRSHATPSIDRRRVHTCEFCNRRYTEKYNLKNHQFKIHPVEYQRKYNTPRV</sequence>
<dbReference type="PROSITE" id="PS50157">
    <property type="entry name" value="ZINC_FINGER_C2H2_2"/>
    <property type="match status" value="3"/>
</dbReference>
<dbReference type="PROSITE" id="PS00028">
    <property type="entry name" value="ZINC_FINGER_C2H2_1"/>
    <property type="match status" value="3"/>
</dbReference>
<feature type="region of interest" description="Disordered" evidence="8">
    <location>
        <begin position="97"/>
        <end position="152"/>
    </location>
</feature>
<organism evidence="10 11">
    <name type="scientific">Euplotes crassus</name>
    <dbReference type="NCBI Taxonomy" id="5936"/>
    <lineage>
        <taxon>Eukaryota</taxon>
        <taxon>Sar</taxon>
        <taxon>Alveolata</taxon>
        <taxon>Ciliophora</taxon>
        <taxon>Intramacronucleata</taxon>
        <taxon>Spirotrichea</taxon>
        <taxon>Hypotrichia</taxon>
        <taxon>Euplotida</taxon>
        <taxon>Euplotidae</taxon>
        <taxon>Moneuplotes</taxon>
    </lineage>
</organism>
<feature type="domain" description="C2H2-type" evidence="9">
    <location>
        <begin position="221"/>
        <end position="249"/>
    </location>
</feature>
<keyword evidence="11" id="KW-1185">Reference proteome</keyword>
<dbReference type="Proteomes" id="UP001295684">
    <property type="component" value="Unassembled WGS sequence"/>
</dbReference>
<evidence type="ECO:0000256" key="5">
    <source>
        <dbReference type="ARBA" id="ARBA00022833"/>
    </source>
</evidence>
<protein>
    <recommendedName>
        <fullName evidence="9">C2H2-type domain-containing protein</fullName>
    </recommendedName>
</protein>
<dbReference type="Pfam" id="PF00096">
    <property type="entry name" value="zf-C2H2"/>
    <property type="match status" value="1"/>
</dbReference>
<dbReference type="Gene3D" id="3.30.160.60">
    <property type="entry name" value="Classic Zinc Finger"/>
    <property type="match status" value="2"/>
</dbReference>
<feature type="domain" description="C2H2-type" evidence="9">
    <location>
        <begin position="188"/>
        <end position="215"/>
    </location>
</feature>
<reference evidence="10" key="1">
    <citation type="submission" date="2023-07" db="EMBL/GenBank/DDBJ databases">
        <authorList>
            <consortium name="AG Swart"/>
            <person name="Singh M."/>
            <person name="Singh A."/>
            <person name="Seah K."/>
            <person name="Emmerich C."/>
        </authorList>
    </citation>
    <scope>NUCLEOTIDE SEQUENCE</scope>
    <source>
        <strain evidence="10">DP1</strain>
    </source>
</reference>
<dbReference type="EMBL" id="CAMPGE010027287">
    <property type="protein sequence ID" value="CAI2384931.1"/>
    <property type="molecule type" value="Genomic_DNA"/>
</dbReference>
<evidence type="ECO:0000256" key="7">
    <source>
        <dbReference type="PROSITE-ProRule" id="PRU00042"/>
    </source>
</evidence>
<dbReference type="InterPro" id="IPR036236">
    <property type="entry name" value="Znf_C2H2_sf"/>
</dbReference>
<comment type="subcellular location">
    <subcellularLocation>
        <location evidence="1">Nucleus</location>
    </subcellularLocation>
</comment>
<evidence type="ECO:0000256" key="1">
    <source>
        <dbReference type="ARBA" id="ARBA00004123"/>
    </source>
</evidence>